<gene>
    <name evidence="5" type="ORF">Q4490_08130</name>
    <name evidence="6" type="ORF">Q8W30_07040</name>
</gene>
<proteinExistence type="predicted"/>
<dbReference type="SMART" id="SM00345">
    <property type="entry name" value="HTH_GNTR"/>
    <property type="match status" value="1"/>
</dbReference>
<dbReference type="EMBL" id="JAUOPG010000004">
    <property type="protein sequence ID" value="MDO6453530.1"/>
    <property type="molecule type" value="Genomic_DNA"/>
</dbReference>
<keyword evidence="1" id="KW-0805">Transcription regulation</keyword>
<evidence type="ECO:0000256" key="2">
    <source>
        <dbReference type="ARBA" id="ARBA00023125"/>
    </source>
</evidence>
<dbReference type="Pfam" id="PF07729">
    <property type="entry name" value="FCD"/>
    <property type="match status" value="1"/>
</dbReference>
<accession>A0AAW7XHM3</accession>
<name>A0AAW7XHM3_9GAMM</name>
<dbReference type="Gene3D" id="1.10.10.10">
    <property type="entry name" value="Winged helix-like DNA-binding domain superfamily/Winged helix DNA-binding domain"/>
    <property type="match status" value="1"/>
</dbReference>
<dbReference type="InterPro" id="IPR000524">
    <property type="entry name" value="Tscrpt_reg_HTH_GntR"/>
</dbReference>
<dbReference type="CDD" id="cd07377">
    <property type="entry name" value="WHTH_GntR"/>
    <property type="match status" value="1"/>
</dbReference>
<dbReference type="InterPro" id="IPR011711">
    <property type="entry name" value="GntR_C"/>
</dbReference>
<dbReference type="GO" id="GO:0003677">
    <property type="term" value="F:DNA binding"/>
    <property type="evidence" value="ECO:0007669"/>
    <property type="project" value="UniProtKB-KW"/>
</dbReference>
<dbReference type="Gene3D" id="1.20.120.530">
    <property type="entry name" value="GntR ligand-binding domain-like"/>
    <property type="match status" value="1"/>
</dbReference>
<dbReference type="GO" id="GO:0003700">
    <property type="term" value="F:DNA-binding transcription factor activity"/>
    <property type="evidence" value="ECO:0007669"/>
    <property type="project" value="InterPro"/>
</dbReference>
<dbReference type="RefSeq" id="WP_215151222.1">
    <property type="nucleotide sequence ID" value="NZ_JAHHDZ010000006.1"/>
</dbReference>
<sequence length="226" mass="25144">MSEVDKPDVDKIAELITNAVMEHRLAPGSKLSESRMADAFKVSRTKIRQALMVLAENGLVQLFPNRGAFITSPTVPEALEVFSARRLLEPEVVRGVIVHAKKADFKLLHKHLEQESEARKSNSRRAIIRLSGDFHLLLASMCGNRYIEKMMSELCPLTCLIIALYDIPQAPACPENDHANIVKAIEQGEESLAVELMLHHLAHIESALHLDGANDANEVDWEKILG</sequence>
<evidence type="ECO:0000313" key="5">
    <source>
        <dbReference type="EMBL" id="MDO6453530.1"/>
    </source>
</evidence>
<evidence type="ECO:0000313" key="6">
    <source>
        <dbReference type="EMBL" id="MDP2522327.1"/>
    </source>
</evidence>
<dbReference type="SMART" id="SM00895">
    <property type="entry name" value="FCD"/>
    <property type="match status" value="1"/>
</dbReference>
<evidence type="ECO:0000259" key="4">
    <source>
        <dbReference type="PROSITE" id="PS50949"/>
    </source>
</evidence>
<feature type="domain" description="HTH gntR-type" evidence="4">
    <location>
        <begin position="6"/>
        <end position="73"/>
    </location>
</feature>
<dbReference type="SUPFAM" id="SSF48008">
    <property type="entry name" value="GntR ligand-binding domain-like"/>
    <property type="match status" value="1"/>
</dbReference>
<comment type="caution">
    <text evidence="5">The sequence shown here is derived from an EMBL/GenBank/DDBJ whole genome shotgun (WGS) entry which is preliminary data.</text>
</comment>
<evidence type="ECO:0000256" key="1">
    <source>
        <dbReference type="ARBA" id="ARBA00023015"/>
    </source>
</evidence>
<keyword evidence="3" id="KW-0804">Transcription</keyword>
<evidence type="ECO:0000256" key="3">
    <source>
        <dbReference type="ARBA" id="ARBA00023163"/>
    </source>
</evidence>
<dbReference type="Pfam" id="PF00392">
    <property type="entry name" value="GntR"/>
    <property type="match status" value="1"/>
</dbReference>
<keyword evidence="2" id="KW-0238">DNA-binding</keyword>
<dbReference type="InterPro" id="IPR008920">
    <property type="entry name" value="TF_FadR/GntR_C"/>
</dbReference>
<keyword evidence="8" id="KW-1185">Reference proteome</keyword>
<dbReference type="PROSITE" id="PS50949">
    <property type="entry name" value="HTH_GNTR"/>
    <property type="match status" value="1"/>
</dbReference>
<organism evidence="5 7">
    <name type="scientific">Neptunomonas phycophila</name>
    <dbReference type="NCBI Taxonomy" id="1572645"/>
    <lineage>
        <taxon>Bacteria</taxon>
        <taxon>Pseudomonadati</taxon>
        <taxon>Pseudomonadota</taxon>
        <taxon>Gammaproteobacteria</taxon>
        <taxon>Oceanospirillales</taxon>
        <taxon>Oceanospirillaceae</taxon>
        <taxon>Neptunomonas</taxon>
    </lineage>
</organism>
<reference evidence="5" key="1">
    <citation type="submission" date="2023-07" db="EMBL/GenBank/DDBJ databases">
        <title>Genome content predicts the carbon catabolic preferences of heterotrophic bacteria.</title>
        <authorList>
            <person name="Gralka M."/>
        </authorList>
    </citation>
    <scope>NUCLEOTIDE SEQUENCE</scope>
    <source>
        <strain evidence="6">5G01</strain>
        <strain evidence="5">I2M16</strain>
    </source>
</reference>
<dbReference type="AlphaFoldDB" id="A0AAW7XHM3"/>
<dbReference type="InterPro" id="IPR036388">
    <property type="entry name" value="WH-like_DNA-bd_sf"/>
</dbReference>
<dbReference type="PANTHER" id="PTHR43537:SF53">
    <property type="entry name" value="HTH-TYPE TRANSCRIPTIONAL REPRESSOR NANR"/>
    <property type="match status" value="1"/>
</dbReference>
<dbReference type="PANTHER" id="PTHR43537">
    <property type="entry name" value="TRANSCRIPTIONAL REGULATOR, GNTR FAMILY"/>
    <property type="match status" value="1"/>
</dbReference>
<dbReference type="EMBL" id="JAUYVO010000004">
    <property type="protein sequence ID" value="MDP2522327.1"/>
    <property type="molecule type" value="Genomic_DNA"/>
</dbReference>
<evidence type="ECO:0000313" key="8">
    <source>
        <dbReference type="Proteomes" id="UP001177341"/>
    </source>
</evidence>
<protein>
    <submittedName>
        <fullName evidence="5">GntR family transcriptional regulator</fullName>
    </submittedName>
</protein>
<dbReference type="Proteomes" id="UP001177341">
    <property type="component" value="Unassembled WGS sequence"/>
</dbReference>
<evidence type="ECO:0000313" key="7">
    <source>
        <dbReference type="Proteomes" id="UP001169862"/>
    </source>
</evidence>
<dbReference type="SUPFAM" id="SSF46785">
    <property type="entry name" value="Winged helix' DNA-binding domain"/>
    <property type="match status" value="1"/>
</dbReference>
<dbReference type="InterPro" id="IPR036390">
    <property type="entry name" value="WH_DNA-bd_sf"/>
</dbReference>
<dbReference type="Proteomes" id="UP001169862">
    <property type="component" value="Unassembled WGS sequence"/>
</dbReference>